<gene>
    <name evidence="5" type="ORF">H1W37_15475</name>
</gene>
<dbReference type="Pfam" id="PF13649">
    <property type="entry name" value="Methyltransf_25"/>
    <property type="match status" value="1"/>
</dbReference>
<accession>A0A838XVL5</accession>
<comment type="caution">
    <text evidence="5">The sequence shown here is derived from an EMBL/GenBank/DDBJ whole genome shotgun (WGS) entry which is preliminary data.</text>
</comment>
<keyword evidence="3" id="KW-0949">S-adenosyl-L-methionine</keyword>
<dbReference type="CDD" id="cd02440">
    <property type="entry name" value="AdoMet_MTases"/>
    <property type="match status" value="1"/>
</dbReference>
<proteinExistence type="predicted"/>
<name>A0A838XVL5_9HYPH</name>
<dbReference type="Gene3D" id="3.40.50.150">
    <property type="entry name" value="Vaccinia Virus protein VP39"/>
    <property type="match status" value="1"/>
</dbReference>
<dbReference type="InterPro" id="IPR020598">
    <property type="entry name" value="rRNA_Ade_methylase_Trfase_N"/>
</dbReference>
<evidence type="ECO:0000256" key="1">
    <source>
        <dbReference type="ARBA" id="ARBA00022603"/>
    </source>
</evidence>
<evidence type="ECO:0000256" key="3">
    <source>
        <dbReference type="ARBA" id="ARBA00022691"/>
    </source>
</evidence>
<dbReference type="Proteomes" id="UP000559404">
    <property type="component" value="Unassembled WGS sequence"/>
</dbReference>
<evidence type="ECO:0000259" key="4">
    <source>
        <dbReference type="SMART" id="SM00650"/>
    </source>
</evidence>
<keyword evidence="1 5" id="KW-0489">Methyltransferase</keyword>
<dbReference type="GO" id="GO:0000179">
    <property type="term" value="F:rRNA (adenine-N6,N6-)-dimethyltransferase activity"/>
    <property type="evidence" value="ECO:0007669"/>
    <property type="project" value="InterPro"/>
</dbReference>
<keyword evidence="6" id="KW-1185">Reference proteome</keyword>
<reference evidence="5 6" key="1">
    <citation type="submission" date="2020-07" db="EMBL/GenBank/DDBJ databases">
        <authorList>
            <person name="Li M."/>
        </authorList>
    </citation>
    <scope>NUCLEOTIDE SEQUENCE [LARGE SCALE GENOMIC DNA]</scope>
    <source>
        <strain evidence="5 6">DSM 23284</strain>
    </source>
</reference>
<dbReference type="SMART" id="SM00650">
    <property type="entry name" value="rADc"/>
    <property type="match status" value="1"/>
</dbReference>
<dbReference type="RefSeq" id="WP_181761255.1">
    <property type="nucleotide sequence ID" value="NZ_BMCR01000007.1"/>
</dbReference>
<keyword evidence="2 5" id="KW-0808">Transferase</keyword>
<sequence length="201" mass="22461">MLEVSTRKVRGFTAKMADEIRFIRSWAENPLTTGAVSPSGPDLTRRMAAYIEPERPGQVLEIGPGTGVVTHSILERGIGPDRVIALEYNDNFCRLLRRRYPDMQVVEGDAYRLRETLADVPAGSLASIVSSMPLFSRPKEERRSLLSQAFELLQPGAPFIQFSYAMVAPIALEPGVFTVERSGWILKNLPPARVWVYRKTA</sequence>
<dbReference type="InterPro" id="IPR029063">
    <property type="entry name" value="SAM-dependent_MTases_sf"/>
</dbReference>
<evidence type="ECO:0000313" key="5">
    <source>
        <dbReference type="EMBL" id="MBA4613061.1"/>
    </source>
</evidence>
<reference evidence="5 6" key="2">
    <citation type="submission" date="2020-08" db="EMBL/GenBank/DDBJ databases">
        <title>Stappia taiwanensis sp. nov., isolated from a coastal thermal spring.</title>
        <authorList>
            <person name="Kampfer P."/>
        </authorList>
    </citation>
    <scope>NUCLEOTIDE SEQUENCE [LARGE SCALE GENOMIC DNA]</scope>
    <source>
        <strain evidence="5 6">DSM 23284</strain>
    </source>
</reference>
<dbReference type="EMBL" id="JACEON010000015">
    <property type="protein sequence ID" value="MBA4613061.1"/>
    <property type="molecule type" value="Genomic_DNA"/>
</dbReference>
<feature type="domain" description="Ribosomal RNA adenine methylase transferase N-terminal" evidence="4">
    <location>
        <begin position="43"/>
        <end position="183"/>
    </location>
</feature>
<evidence type="ECO:0000256" key="2">
    <source>
        <dbReference type="ARBA" id="ARBA00022679"/>
    </source>
</evidence>
<dbReference type="SUPFAM" id="SSF53335">
    <property type="entry name" value="S-adenosyl-L-methionine-dependent methyltransferases"/>
    <property type="match status" value="1"/>
</dbReference>
<protein>
    <submittedName>
        <fullName evidence="5">Methyltransferase domain-containing protein</fullName>
    </submittedName>
</protein>
<dbReference type="AlphaFoldDB" id="A0A838XVL5"/>
<organism evidence="5 6">
    <name type="scientific">Stappia taiwanensis</name>
    <dbReference type="NCBI Taxonomy" id="992267"/>
    <lineage>
        <taxon>Bacteria</taxon>
        <taxon>Pseudomonadati</taxon>
        <taxon>Pseudomonadota</taxon>
        <taxon>Alphaproteobacteria</taxon>
        <taxon>Hyphomicrobiales</taxon>
        <taxon>Stappiaceae</taxon>
        <taxon>Stappia</taxon>
    </lineage>
</organism>
<evidence type="ECO:0000313" key="6">
    <source>
        <dbReference type="Proteomes" id="UP000559404"/>
    </source>
</evidence>
<dbReference type="InterPro" id="IPR041698">
    <property type="entry name" value="Methyltransf_25"/>
</dbReference>